<comment type="caution">
    <text evidence="1">The sequence shown here is derived from an EMBL/GenBank/DDBJ whole genome shotgun (WGS) entry which is preliminary data.</text>
</comment>
<dbReference type="SUPFAM" id="SSF56219">
    <property type="entry name" value="DNase I-like"/>
    <property type="match status" value="1"/>
</dbReference>
<dbReference type="InterPro" id="IPR036691">
    <property type="entry name" value="Endo/exonu/phosph_ase_sf"/>
</dbReference>
<proteinExistence type="predicted"/>
<reference evidence="1 2" key="1">
    <citation type="journal article" date="2017" name="Genome Biol. Evol.">
        <title>Phytophthora megakarya and P. palmivora, closely related causal agents of cacao black pod rot, underwent increases in genome sizes and gene numbers by different mechanisms.</title>
        <authorList>
            <person name="Ali S.S."/>
            <person name="Shao J."/>
            <person name="Lary D.J."/>
            <person name="Kronmiller B."/>
            <person name="Shen D."/>
            <person name="Strem M.D."/>
            <person name="Amoako-Attah I."/>
            <person name="Akrofi A.Y."/>
            <person name="Begoude B.A."/>
            <person name="Ten Hoopen G.M."/>
            <person name="Coulibaly K."/>
            <person name="Kebe B.I."/>
            <person name="Melnick R.L."/>
            <person name="Guiltinan M.J."/>
            <person name="Tyler B.M."/>
            <person name="Meinhardt L.W."/>
            <person name="Bailey B.A."/>
        </authorList>
    </citation>
    <scope>NUCLEOTIDE SEQUENCE [LARGE SCALE GENOMIC DNA]</scope>
    <source>
        <strain evidence="2">sbr112.9</strain>
    </source>
</reference>
<accession>A0A2P4YIE4</accession>
<keyword evidence="2" id="KW-1185">Reference proteome</keyword>
<organism evidence="1 2">
    <name type="scientific">Phytophthora palmivora</name>
    <dbReference type="NCBI Taxonomy" id="4796"/>
    <lineage>
        <taxon>Eukaryota</taxon>
        <taxon>Sar</taxon>
        <taxon>Stramenopiles</taxon>
        <taxon>Oomycota</taxon>
        <taxon>Peronosporomycetes</taxon>
        <taxon>Peronosporales</taxon>
        <taxon>Peronosporaceae</taxon>
        <taxon>Phytophthora</taxon>
    </lineage>
</organism>
<protein>
    <recommendedName>
        <fullName evidence="3">Endonuclease/exonuclease/phosphatase domain-containing protein</fullName>
    </recommendedName>
</protein>
<dbReference type="AlphaFoldDB" id="A0A2P4YIE4"/>
<name>A0A2P4YIE4_9STRA</name>
<evidence type="ECO:0000313" key="1">
    <source>
        <dbReference type="EMBL" id="POM77575.1"/>
    </source>
</evidence>
<dbReference type="Proteomes" id="UP000237271">
    <property type="component" value="Unassembled WGS sequence"/>
</dbReference>
<evidence type="ECO:0008006" key="3">
    <source>
        <dbReference type="Google" id="ProtNLM"/>
    </source>
</evidence>
<dbReference type="OrthoDB" id="126439at2759"/>
<evidence type="ECO:0000313" key="2">
    <source>
        <dbReference type="Proteomes" id="UP000237271"/>
    </source>
</evidence>
<sequence>MDESSGGVGILKKIFLGGDFNAVLQPSLDRITKGLRSGKSCESHELNNLVEHLDLLDAAHLTTHAEEDSVPDPLSHFSFWRDHSASRINRFYLSNNIAGVMQRVEACPPVSKSDHQEVRVWLTLQNPRRTRSNRSNYPIQTASPDWVNQQIRKRLQKLKAVFQQQSCPAQAWDTFATRISVILREVARQDSDRTSVYFNNLMASLNHQHKHRYDYRQTYNNARTRQSQNVFGRMLQPTLTNLKRFFKRHAD</sequence>
<dbReference type="Gene3D" id="3.60.10.10">
    <property type="entry name" value="Endonuclease/exonuclease/phosphatase"/>
    <property type="match status" value="1"/>
</dbReference>
<dbReference type="EMBL" id="NCKW01002486">
    <property type="protein sequence ID" value="POM77575.1"/>
    <property type="molecule type" value="Genomic_DNA"/>
</dbReference>
<gene>
    <name evidence="1" type="ORF">PHPALM_5024</name>
</gene>